<evidence type="ECO:0000256" key="3">
    <source>
        <dbReference type="ARBA" id="ARBA00022989"/>
    </source>
</evidence>
<feature type="domain" description="ABC transporter" evidence="7">
    <location>
        <begin position="406"/>
        <end position="636"/>
    </location>
</feature>
<feature type="region of interest" description="Disordered" evidence="5">
    <location>
        <begin position="616"/>
        <end position="638"/>
    </location>
</feature>
<dbReference type="SUPFAM" id="SSF90123">
    <property type="entry name" value="ABC transporter transmembrane region"/>
    <property type="match status" value="1"/>
</dbReference>
<organism evidence="9 10">
    <name type="scientific">Streptomyces clavuligerus</name>
    <dbReference type="NCBI Taxonomy" id="1901"/>
    <lineage>
        <taxon>Bacteria</taxon>
        <taxon>Bacillati</taxon>
        <taxon>Actinomycetota</taxon>
        <taxon>Actinomycetes</taxon>
        <taxon>Kitasatosporales</taxon>
        <taxon>Streptomycetaceae</taxon>
        <taxon>Streptomyces</taxon>
    </lineage>
</organism>
<geneLocation type="plasmid" evidence="9 10">
    <name>pSCL4</name>
</geneLocation>
<keyword evidence="10" id="KW-1185">Reference proteome</keyword>
<evidence type="ECO:0000313" key="9">
    <source>
        <dbReference type="EMBL" id="EFG05072.2"/>
    </source>
</evidence>
<dbReference type="InterPro" id="IPR036640">
    <property type="entry name" value="ABC1_TM_sf"/>
</dbReference>
<dbReference type="CDD" id="cd07346">
    <property type="entry name" value="ABC_6TM_exporters"/>
    <property type="match status" value="1"/>
</dbReference>
<dbReference type="Proteomes" id="UP000002357">
    <property type="component" value="Plasmid pSCL4"/>
</dbReference>
<keyword evidence="2 6" id="KW-0812">Transmembrane</keyword>
<protein>
    <submittedName>
        <fullName evidence="9">Putative ABC transporter, ATP-binding protein</fullName>
    </submittedName>
</protein>
<gene>
    <name evidence="9" type="ORF">SCLAV_p1591</name>
</gene>
<sequence>MSRAEGQSAGSGAVPGVPAGELFRIALLRGGRGLRLGLTTVGFMLHQLCEALVPILIGVVIDQALEPGDPGALLRWLAVLAGVFLVLSLSYQRAAAAMVGVYGHAEQELRRLAVTRLLDPFGLRRAPGPGEALSLVTSDSYRVAGVSWSVVEQAATLTAILTASTALLLISVPLAVGVMVSTVLVLLLMRRLAAPLEARGLAEQGSAARAGEVATDMITGLRVLAGMHAQPEAAARYRAASDASRRGAVAAARAVLSYSALSQVLSGVFLAALVTASGWLALDGRLTIGQLVTVLGLAQFLQGALAHVGTFASDWAHKRASARRIAGLLSEPALIAPPVSGAGQKANKSEKTEKTDKTDGVDASGSRTRHKVSAPGPRTDGSASSGDARVPGAVGGAPAPRPGAAVRMPAARTASADPGPGTVWYPPGHGGPVELVPGALIGVVPRDPGHARWLSDRLGCRVRPVRGELLIDGADAVDLGPEAVRARIAAPPHQGTLFSGTLRANLTPPGGTLDPAVVRAAMLDEVLEHIGGQDTEIGEHGRRLSGGQRQRLMLARALHAETPVVVLDEPATAVDPVTERRIAEGLAELPGTVLLITTSRILLSTCDRVVDLTDTATGDAAAPPGGDGTADDQNGTPR</sequence>
<dbReference type="InterPro" id="IPR017871">
    <property type="entry name" value="ABC_transporter-like_CS"/>
</dbReference>
<dbReference type="PANTHER" id="PTHR24221:SF654">
    <property type="entry name" value="ATP-BINDING CASSETTE SUB-FAMILY B MEMBER 6"/>
    <property type="match status" value="1"/>
</dbReference>
<keyword evidence="9" id="KW-0067">ATP-binding</keyword>
<feature type="transmembrane region" description="Helical" evidence="6">
    <location>
        <begin position="36"/>
        <end position="61"/>
    </location>
</feature>
<feature type="transmembrane region" description="Helical" evidence="6">
    <location>
        <begin position="166"/>
        <end position="189"/>
    </location>
</feature>
<dbReference type="InterPro" id="IPR003439">
    <property type="entry name" value="ABC_transporter-like_ATP-bd"/>
</dbReference>
<dbReference type="PROSITE" id="PS00211">
    <property type="entry name" value="ABC_TRANSPORTER_1"/>
    <property type="match status" value="1"/>
</dbReference>
<keyword evidence="4 6" id="KW-0472">Membrane</keyword>
<comment type="subcellular location">
    <subcellularLocation>
        <location evidence="1">Cell membrane</location>
        <topology evidence="1">Multi-pass membrane protein</topology>
    </subcellularLocation>
</comment>
<dbReference type="Pfam" id="PF00664">
    <property type="entry name" value="ABC_membrane"/>
    <property type="match status" value="1"/>
</dbReference>
<evidence type="ECO:0000259" key="7">
    <source>
        <dbReference type="PROSITE" id="PS50893"/>
    </source>
</evidence>
<evidence type="ECO:0000256" key="5">
    <source>
        <dbReference type="SAM" id="MobiDB-lite"/>
    </source>
</evidence>
<dbReference type="PANTHER" id="PTHR24221">
    <property type="entry name" value="ATP-BINDING CASSETTE SUB-FAMILY B"/>
    <property type="match status" value="1"/>
</dbReference>
<dbReference type="GO" id="GO:0005886">
    <property type="term" value="C:plasma membrane"/>
    <property type="evidence" value="ECO:0007669"/>
    <property type="project" value="UniProtKB-SubCell"/>
</dbReference>
<dbReference type="InterPro" id="IPR027417">
    <property type="entry name" value="P-loop_NTPase"/>
</dbReference>
<proteinExistence type="predicted"/>
<dbReference type="PROSITE" id="PS50893">
    <property type="entry name" value="ABC_TRANSPORTER_2"/>
    <property type="match status" value="1"/>
</dbReference>
<evidence type="ECO:0000256" key="2">
    <source>
        <dbReference type="ARBA" id="ARBA00022692"/>
    </source>
</evidence>
<dbReference type="PROSITE" id="PS50929">
    <property type="entry name" value="ABC_TM1F"/>
    <property type="match status" value="1"/>
</dbReference>
<dbReference type="InterPro" id="IPR039421">
    <property type="entry name" value="Type_1_exporter"/>
</dbReference>
<evidence type="ECO:0000256" key="1">
    <source>
        <dbReference type="ARBA" id="ARBA00004651"/>
    </source>
</evidence>
<name>D5SMC9_STRCL</name>
<dbReference type="Gene3D" id="1.20.1560.10">
    <property type="entry name" value="ABC transporter type 1, transmembrane domain"/>
    <property type="match status" value="1"/>
</dbReference>
<dbReference type="InterPro" id="IPR011527">
    <property type="entry name" value="ABC1_TM_dom"/>
</dbReference>
<feature type="region of interest" description="Disordered" evidence="5">
    <location>
        <begin position="339"/>
        <end position="404"/>
    </location>
</feature>
<accession>D5SMC9</accession>
<evidence type="ECO:0000256" key="6">
    <source>
        <dbReference type="SAM" id="Phobius"/>
    </source>
</evidence>
<keyword evidence="9" id="KW-0547">Nucleotide-binding</keyword>
<feature type="compositionally biased region" description="Low complexity" evidence="5">
    <location>
        <begin position="388"/>
        <end position="404"/>
    </location>
</feature>
<reference evidence="9 10" key="1">
    <citation type="journal article" date="2010" name="Genome Biol. Evol.">
        <title>The sequence of a 1.8-mb bacterial linear plasmid reveals a rich evolutionary reservoir of secondary metabolic pathways.</title>
        <authorList>
            <person name="Medema M.H."/>
            <person name="Trefzer A."/>
            <person name="Kovalchuk A."/>
            <person name="van den Berg M."/>
            <person name="Mueller U."/>
            <person name="Heijne W."/>
            <person name="Wu L."/>
            <person name="Alam M.T."/>
            <person name="Ronning C.M."/>
            <person name="Nierman W.C."/>
            <person name="Bovenberg R.A.L."/>
            <person name="Breitling R."/>
            <person name="Takano E."/>
        </authorList>
    </citation>
    <scope>NUCLEOTIDE SEQUENCE [LARGE SCALE GENOMIC DNA]</scope>
    <source>
        <strain evidence="10">ATCC 27064 / DSM 738 / JCM 4710 / NBRC 13307 / NCIMB 12785 / NRRL 3585 / VKM Ac-602</strain>
        <plasmid evidence="9">pSCL4</plasmid>
    </source>
</reference>
<feature type="compositionally biased region" description="Basic and acidic residues" evidence="5">
    <location>
        <begin position="347"/>
        <end position="360"/>
    </location>
</feature>
<dbReference type="SUPFAM" id="SSF52540">
    <property type="entry name" value="P-loop containing nucleoside triphosphate hydrolases"/>
    <property type="match status" value="1"/>
</dbReference>
<dbReference type="EMBL" id="CM000914">
    <property type="protein sequence ID" value="EFG05072.2"/>
    <property type="molecule type" value="Genomic_DNA"/>
</dbReference>
<dbReference type="GO" id="GO:0005524">
    <property type="term" value="F:ATP binding"/>
    <property type="evidence" value="ECO:0007669"/>
    <property type="project" value="UniProtKB-KW"/>
</dbReference>
<evidence type="ECO:0000313" key="10">
    <source>
        <dbReference type="Proteomes" id="UP000002357"/>
    </source>
</evidence>
<keyword evidence="3 6" id="KW-1133">Transmembrane helix</keyword>
<dbReference type="Gene3D" id="3.40.50.300">
    <property type="entry name" value="P-loop containing nucleotide triphosphate hydrolases"/>
    <property type="match status" value="1"/>
</dbReference>
<dbReference type="AlphaFoldDB" id="D5SMC9"/>
<evidence type="ECO:0000259" key="8">
    <source>
        <dbReference type="PROSITE" id="PS50929"/>
    </source>
</evidence>
<dbReference type="GO" id="GO:0016887">
    <property type="term" value="F:ATP hydrolysis activity"/>
    <property type="evidence" value="ECO:0007669"/>
    <property type="project" value="InterPro"/>
</dbReference>
<evidence type="ECO:0000256" key="4">
    <source>
        <dbReference type="ARBA" id="ARBA00023136"/>
    </source>
</evidence>
<dbReference type="eggNOG" id="COG1132">
    <property type="taxonomic scope" value="Bacteria"/>
</dbReference>
<keyword evidence="9" id="KW-0614">Plasmid</keyword>
<dbReference type="Pfam" id="PF00005">
    <property type="entry name" value="ABC_tran"/>
    <property type="match status" value="1"/>
</dbReference>
<feature type="transmembrane region" description="Helical" evidence="6">
    <location>
        <begin position="73"/>
        <end position="91"/>
    </location>
</feature>
<feature type="domain" description="ABC transmembrane type-1" evidence="8">
    <location>
        <begin position="38"/>
        <end position="317"/>
    </location>
</feature>
<dbReference type="GO" id="GO:0140359">
    <property type="term" value="F:ABC-type transporter activity"/>
    <property type="evidence" value="ECO:0007669"/>
    <property type="project" value="InterPro"/>
</dbReference>